<comment type="similarity">
    <text evidence="7">Belongs to the aspartate/glutamate racemases family.</text>
</comment>
<dbReference type="Gene3D" id="3.40.50.1860">
    <property type="match status" value="2"/>
</dbReference>
<keyword evidence="3 7" id="KW-0133">Cell shape</keyword>
<feature type="active site" description="Proton donor/acceptor" evidence="7">
    <location>
        <position position="183"/>
    </location>
</feature>
<gene>
    <name evidence="7 8" type="primary">murI</name>
    <name evidence="8" type="ORF">NCTC10738_01892</name>
</gene>
<name>A0A379ZU89_9GAMM</name>
<dbReference type="PROSITE" id="PS00923">
    <property type="entry name" value="ASP_GLU_RACEMASE_1"/>
    <property type="match status" value="1"/>
</dbReference>
<dbReference type="HAMAP" id="MF_00258">
    <property type="entry name" value="Glu_racemase"/>
    <property type="match status" value="1"/>
</dbReference>
<evidence type="ECO:0000256" key="2">
    <source>
        <dbReference type="ARBA" id="ARBA00013090"/>
    </source>
</evidence>
<dbReference type="GO" id="GO:0008881">
    <property type="term" value="F:glutamate racemase activity"/>
    <property type="evidence" value="ECO:0007669"/>
    <property type="project" value="UniProtKB-UniRule"/>
</dbReference>
<keyword evidence="9" id="KW-1185">Reference proteome</keyword>
<dbReference type="EMBL" id="UGYO01000001">
    <property type="protein sequence ID" value="SUI67643.1"/>
    <property type="molecule type" value="Genomic_DNA"/>
</dbReference>
<keyword evidence="5 7" id="KW-0413">Isomerase</keyword>
<dbReference type="Proteomes" id="UP000254069">
    <property type="component" value="Unassembled WGS sequence"/>
</dbReference>
<evidence type="ECO:0000256" key="5">
    <source>
        <dbReference type="ARBA" id="ARBA00023235"/>
    </source>
</evidence>
<dbReference type="FunFam" id="3.40.50.1860:FF:000001">
    <property type="entry name" value="Glutamate racemase"/>
    <property type="match status" value="1"/>
</dbReference>
<feature type="active site" description="Proton donor/acceptor" evidence="7">
    <location>
        <position position="73"/>
    </location>
</feature>
<evidence type="ECO:0000256" key="4">
    <source>
        <dbReference type="ARBA" id="ARBA00022984"/>
    </source>
</evidence>
<dbReference type="EC" id="5.1.1.3" evidence="2 7"/>
<dbReference type="InterPro" id="IPR001920">
    <property type="entry name" value="Asp/Glu_race"/>
</dbReference>
<accession>A0A379ZU89</accession>
<dbReference type="KEGG" id="salg:BS332_06160"/>
<dbReference type="NCBIfam" id="TIGR00067">
    <property type="entry name" value="glut_race"/>
    <property type="match status" value="1"/>
</dbReference>
<dbReference type="PANTHER" id="PTHR21198:SF2">
    <property type="entry name" value="GLUTAMATE RACEMASE"/>
    <property type="match status" value="1"/>
</dbReference>
<dbReference type="InterPro" id="IPR004391">
    <property type="entry name" value="Glu_race"/>
</dbReference>
<dbReference type="GO" id="GO:0071555">
    <property type="term" value="P:cell wall organization"/>
    <property type="evidence" value="ECO:0007669"/>
    <property type="project" value="UniProtKB-KW"/>
</dbReference>
<dbReference type="InterPro" id="IPR015942">
    <property type="entry name" value="Asp/Glu/hydantoin_racemase"/>
</dbReference>
<proteinExistence type="inferred from homology"/>
<dbReference type="GO" id="GO:0008360">
    <property type="term" value="P:regulation of cell shape"/>
    <property type="evidence" value="ECO:0007669"/>
    <property type="project" value="UniProtKB-KW"/>
</dbReference>
<reference evidence="8 9" key="1">
    <citation type="submission" date="2018-06" db="EMBL/GenBank/DDBJ databases">
        <authorList>
            <consortium name="Pathogen Informatics"/>
            <person name="Doyle S."/>
        </authorList>
    </citation>
    <scope>NUCLEOTIDE SEQUENCE [LARGE SCALE GENOMIC DNA]</scope>
    <source>
        <strain evidence="8 9">NCTC10738</strain>
    </source>
</reference>
<evidence type="ECO:0000313" key="9">
    <source>
        <dbReference type="Proteomes" id="UP000254069"/>
    </source>
</evidence>
<comment type="catalytic activity">
    <reaction evidence="1 7">
        <text>L-glutamate = D-glutamate</text>
        <dbReference type="Rhea" id="RHEA:12813"/>
        <dbReference type="ChEBI" id="CHEBI:29985"/>
        <dbReference type="ChEBI" id="CHEBI:29986"/>
        <dbReference type="EC" id="5.1.1.3"/>
    </reaction>
</comment>
<comment type="pathway">
    <text evidence="7">Cell wall biogenesis; peptidoglycan biosynthesis.</text>
</comment>
<dbReference type="SUPFAM" id="SSF53681">
    <property type="entry name" value="Aspartate/glutamate racemase"/>
    <property type="match status" value="2"/>
</dbReference>
<keyword evidence="4 7" id="KW-0573">Peptidoglycan synthesis</keyword>
<feature type="binding site" evidence="7">
    <location>
        <begin position="74"/>
        <end position="75"/>
    </location>
    <ligand>
        <name>substrate</name>
    </ligand>
</feature>
<dbReference type="PANTHER" id="PTHR21198">
    <property type="entry name" value="GLUTAMATE RACEMASE"/>
    <property type="match status" value="1"/>
</dbReference>
<dbReference type="GO" id="GO:0009252">
    <property type="term" value="P:peptidoglycan biosynthetic process"/>
    <property type="evidence" value="ECO:0007669"/>
    <property type="project" value="UniProtKB-UniRule"/>
</dbReference>
<feature type="binding site" evidence="7">
    <location>
        <begin position="41"/>
        <end position="42"/>
    </location>
    <ligand>
        <name>substrate</name>
    </ligand>
</feature>
<dbReference type="InterPro" id="IPR018187">
    <property type="entry name" value="Asp/Glu_racemase_AS_1"/>
</dbReference>
<sequence>MSRPILVFDSGIGGLSVLGEIRKLLPQRKYCYLFDNARLPYGELAEAELISGCVDLVVTMAKQIDAAIVVIACNTASTLVLPELRAQLTIPVVGVVPAIKPAAAISKRKHIGLLATPGTVKRAYTKELINHFACDCQVELFGCSELVLLAEAKAAGLAIDVAAIKKLLQPVIYSELDVLVLGCTHFPMLKPELQQILGDDVELLDSGEAIAKRVKSLLQYQQEPTASQQADSEWAFYTSEKITEGLKSTLAEYGFTQTAKASTSVMT</sequence>
<dbReference type="InterPro" id="IPR033134">
    <property type="entry name" value="Asp/Glu_racemase_AS_2"/>
</dbReference>
<keyword evidence="6 7" id="KW-0961">Cell wall biogenesis/degradation</keyword>
<evidence type="ECO:0000256" key="7">
    <source>
        <dbReference type="HAMAP-Rule" id="MF_00258"/>
    </source>
</evidence>
<dbReference type="AlphaFoldDB" id="A0A379ZU89"/>
<dbReference type="Pfam" id="PF01177">
    <property type="entry name" value="Asp_Glu_race"/>
    <property type="match status" value="1"/>
</dbReference>
<feature type="binding site" evidence="7">
    <location>
        <begin position="184"/>
        <end position="185"/>
    </location>
    <ligand>
        <name>substrate</name>
    </ligand>
</feature>
<protein>
    <recommendedName>
        <fullName evidence="2 7">Glutamate racemase</fullName>
        <ecNumber evidence="2 7">5.1.1.3</ecNumber>
    </recommendedName>
</protein>
<evidence type="ECO:0000313" key="8">
    <source>
        <dbReference type="EMBL" id="SUI67643.1"/>
    </source>
</evidence>
<organism evidence="8 9">
    <name type="scientific">Shewanella algae</name>
    <dbReference type="NCBI Taxonomy" id="38313"/>
    <lineage>
        <taxon>Bacteria</taxon>
        <taxon>Pseudomonadati</taxon>
        <taxon>Pseudomonadota</taxon>
        <taxon>Gammaproteobacteria</taxon>
        <taxon>Alteromonadales</taxon>
        <taxon>Shewanellaceae</taxon>
        <taxon>Shewanella</taxon>
    </lineage>
</organism>
<dbReference type="RefSeq" id="WP_107111710.1">
    <property type="nucleotide sequence ID" value="NZ_AP024609.1"/>
</dbReference>
<evidence type="ECO:0000256" key="1">
    <source>
        <dbReference type="ARBA" id="ARBA00001602"/>
    </source>
</evidence>
<evidence type="ECO:0000256" key="6">
    <source>
        <dbReference type="ARBA" id="ARBA00023316"/>
    </source>
</evidence>
<comment type="function">
    <text evidence="7">Provides the (R)-glutamate required for cell wall biosynthesis.</text>
</comment>
<dbReference type="UniPathway" id="UPA00219"/>
<feature type="binding site" evidence="7">
    <location>
        <begin position="9"/>
        <end position="10"/>
    </location>
    <ligand>
        <name>substrate</name>
    </ligand>
</feature>
<dbReference type="PROSITE" id="PS00924">
    <property type="entry name" value="ASP_GLU_RACEMASE_2"/>
    <property type="match status" value="1"/>
</dbReference>
<evidence type="ECO:0000256" key="3">
    <source>
        <dbReference type="ARBA" id="ARBA00022960"/>
    </source>
</evidence>